<dbReference type="InterPro" id="IPR001650">
    <property type="entry name" value="Helicase_C-like"/>
</dbReference>
<evidence type="ECO:0000256" key="3">
    <source>
        <dbReference type="ARBA" id="ARBA00022806"/>
    </source>
</evidence>
<evidence type="ECO:0000313" key="8">
    <source>
        <dbReference type="EMBL" id="OCS92445.1"/>
    </source>
</evidence>
<gene>
    <name evidence="8" type="ORF">A6K76_07335</name>
</gene>
<accession>A0A1C0YZ38</accession>
<dbReference type="EMBL" id="MATO01000016">
    <property type="protein sequence ID" value="OCS92445.1"/>
    <property type="molecule type" value="Genomic_DNA"/>
</dbReference>
<evidence type="ECO:0000259" key="7">
    <source>
        <dbReference type="PROSITE" id="PS51194"/>
    </source>
</evidence>
<dbReference type="SMART" id="SM00487">
    <property type="entry name" value="DEXDc"/>
    <property type="match status" value="1"/>
</dbReference>
<evidence type="ECO:0000256" key="2">
    <source>
        <dbReference type="ARBA" id="ARBA00022801"/>
    </source>
</evidence>
<organism evidence="8 9">
    <name type="scientific">Caryophanon latum</name>
    <dbReference type="NCBI Taxonomy" id="33977"/>
    <lineage>
        <taxon>Bacteria</taxon>
        <taxon>Bacillati</taxon>
        <taxon>Bacillota</taxon>
        <taxon>Bacilli</taxon>
        <taxon>Bacillales</taxon>
        <taxon>Caryophanaceae</taxon>
        <taxon>Caryophanon</taxon>
    </lineage>
</organism>
<dbReference type="InterPro" id="IPR002464">
    <property type="entry name" value="DNA/RNA_helicase_DEAH_CS"/>
</dbReference>
<dbReference type="InterPro" id="IPR004589">
    <property type="entry name" value="DNA_helicase_ATP-dep_RecQ"/>
</dbReference>
<evidence type="ECO:0000259" key="6">
    <source>
        <dbReference type="PROSITE" id="PS51192"/>
    </source>
</evidence>
<dbReference type="Pfam" id="PF00270">
    <property type="entry name" value="DEAD"/>
    <property type="match status" value="1"/>
</dbReference>
<dbReference type="PANTHER" id="PTHR13710">
    <property type="entry name" value="DNA HELICASE RECQ FAMILY MEMBER"/>
    <property type="match status" value="1"/>
</dbReference>
<dbReference type="InterPro" id="IPR011545">
    <property type="entry name" value="DEAD/DEAH_box_helicase_dom"/>
</dbReference>
<dbReference type="GO" id="GO:0005524">
    <property type="term" value="F:ATP binding"/>
    <property type="evidence" value="ECO:0007669"/>
    <property type="project" value="UniProtKB-KW"/>
</dbReference>
<dbReference type="GO" id="GO:0005737">
    <property type="term" value="C:cytoplasm"/>
    <property type="evidence" value="ECO:0007669"/>
    <property type="project" value="TreeGrafter"/>
</dbReference>
<evidence type="ECO:0000313" key="9">
    <source>
        <dbReference type="Proteomes" id="UP000093482"/>
    </source>
</evidence>
<keyword evidence="1" id="KW-0547">Nucleotide-binding</keyword>
<dbReference type="GO" id="GO:0043590">
    <property type="term" value="C:bacterial nucleoid"/>
    <property type="evidence" value="ECO:0007669"/>
    <property type="project" value="TreeGrafter"/>
</dbReference>
<dbReference type="PROSITE" id="PS51192">
    <property type="entry name" value="HELICASE_ATP_BIND_1"/>
    <property type="match status" value="1"/>
</dbReference>
<dbReference type="PANTHER" id="PTHR13710:SF84">
    <property type="entry name" value="ATP-DEPENDENT DNA HELICASE RECS-RELATED"/>
    <property type="match status" value="1"/>
</dbReference>
<dbReference type="PROSITE" id="PS00690">
    <property type="entry name" value="DEAH_ATP_HELICASE"/>
    <property type="match status" value="1"/>
</dbReference>
<dbReference type="NCBIfam" id="TIGR00614">
    <property type="entry name" value="recQ_fam"/>
    <property type="match status" value="1"/>
</dbReference>
<comment type="caution">
    <text evidence="8">The sequence shown here is derived from an EMBL/GenBank/DDBJ whole genome shotgun (WGS) entry which is preliminary data.</text>
</comment>
<dbReference type="InterPro" id="IPR014001">
    <property type="entry name" value="Helicase_ATP-bd"/>
</dbReference>
<reference evidence="8 9" key="1">
    <citation type="submission" date="2016-07" db="EMBL/GenBank/DDBJ databases">
        <title>Caryophanon latum genome sequencing.</title>
        <authorList>
            <person name="Verma A."/>
            <person name="Pal Y."/>
            <person name="Krishnamurthi S."/>
        </authorList>
    </citation>
    <scope>NUCLEOTIDE SEQUENCE [LARGE SCALE GENOMIC DNA]</scope>
    <source>
        <strain evidence="8 9">DSM 14151</strain>
    </source>
</reference>
<dbReference type="Pfam" id="PF00271">
    <property type="entry name" value="Helicase_C"/>
    <property type="match status" value="1"/>
</dbReference>
<dbReference type="PROSITE" id="PS51194">
    <property type="entry name" value="HELICASE_CTER"/>
    <property type="match status" value="1"/>
</dbReference>
<sequence>MNMLQQQLTRYFGHEAFRPGQQDVIEAVLRGEDVVAVLPTGSGKSLCYQLPTKLLPHATLIISPLLSLMQDQVEQLKKMGERRVIALNSFLNRSEKQHVLQTLSQYEFIFTSPEMLQQSNVRQLLRQLPLSLIVVDEAHCLSQWGFDFRPDYLQIADVFSDMKRPGILALSATATMQVLRDIKLYLHMQQPFELIQPIDRPNIRLMRESFMTQEEKLAWAYDYIVRANGAGILYTQSRKKCEQYAEALMMRQVRVAYYHAGMDLYDRQLIQQQFLDGHIDWVVATNAFGMGVHKDDVRHIVHDVFPATMANYMQEIGRAGRDGKEAIAVLLYAQGDEQVVTYVATEELPNDLQVDAYMLHAQPQQLVQEGAVSETQFRVLHYWLQQKNPAEVKQLMAQLRLQKSNEIDAMQRVVHATTCLRHMIIGAFGQQLHEKVAQCCVNCGATYELHVEAPKKEAFAMDVTWQERLSALFPQ</sequence>
<feature type="domain" description="Helicase C-terminal" evidence="7">
    <location>
        <begin position="216"/>
        <end position="367"/>
    </location>
</feature>
<keyword evidence="2" id="KW-0378">Hydrolase</keyword>
<evidence type="ECO:0000256" key="5">
    <source>
        <dbReference type="ARBA" id="ARBA00023125"/>
    </source>
</evidence>
<evidence type="ECO:0000256" key="1">
    <source>
        <dbReference type="ARBA" id="ARBA00022741"/>
    </source>
</evidence>
<dbReference type="GO" id="GO:0043138">
    <property type="term" value="F:3'-5' DNA helicase activity"/>
    <property type="evidence" value="ECO:0007669"/>
    <property type="project" value="TreeGrafter"/>
</dbReference>
<feature type="domain" description="Helicase ATP-binding" evidence="6">
    <location>
        <begin position="25"/>
        <end position="192"/>
    </location>
</feature>
<dbReference type="InterPro" id="IPR027417">
    <property type="entry name" value="P-loop_NTPase"/>
</dbReference>
<keyword evidence="4" id="KW-0067">ATP-binding</keyword>
<dbReference type="CDD" id="cd17920">
    <property type="entry name" value="DEXHc_RecQ"/>
    <property type="match status" value="1"/>
</dbReference>
<protein>
    <submittedName>
        <fullName evidence="8">ATP-dependent DNA helicase</fullName>
    </submittedName>
</protein>
<dbReference type="AlphaFoldDB" id="A0A1C0YZ38"/>
<dbReference type="Proteomes" id="UP000093482">
    <property type="component" value="Unassembled WGS sequence"/>
</dbReference>
<name>A0A1C0YZ38_9BACL</name>
<proteinExistence type="predicted"/>
<evidence type="ECO:0000256" key="4">
    <source>
        <dbReference type="ARBA" id="ARBA00022840"/>
    </source>
</evidence>
<dbReference type="GO" id="GO:0030894">
    <property type="term" value="C:replisome"/>
    <property type="evidence" value="ECO:0007669"/>
    <property type="project" value="TreeGrafter"/>
</dbReference>
<dbReference type="SUPFAM" id="SSF52540">
    <property type="entry name" value="P-loop containing nucleoside triphosphate hydrolases"/>
    <property type="match status" value="1"/>
</dbReference>
<dbReference type="SMART" id="SM00490">
    <property type="entry name" value="HELICc"/>
    <property type="match status" value="1"/>
</dbReference>
<keyword evidence="5" id="KW-0238">DNA-binding</keyword>
<keyword evidence="3 8" id="KW-0347">Helicase</keyword>
<dbReference type="GO" id="GO:0009378">
    <property type="term" value="F:four-way junction helicase activity"/>
    <property type="evidence" value="ECO:0007669"/>
    <property type="project" value="TreeGrafter"/>
</dbReference>
<dbReference type="GO" id="GO:0016787">
    <property type="term" value="F:hydrolase activity"/>
    <property type="evidence" value="ECO:0007669"/>
    <property type="project" value="UniProtKB-KW"/>
</dbReference>
<dbReference type="Gene3D" id="3.40.50.300">
    <property type="entry name" value="P-loop containing nucleotide triphosphate hydrolases"/>
    <property type="match status" value="2"/>
</dbReference>
<dbReference type="GO" id="GO:0003677">
    <property type="term" value="F:DNA binding"/>
    <property type="evidence" value="ECO:0007669"/>
    <property type="project" value="UniProtKB-KW"/>
</dbReference>
<dbReference type="GO" id="GO:0006310">
    <property type="term" value="P:DNA recombination"/>
    <property type="evidence" value="ECO:0007669"/>
    <property type="project" value="InterPro"/>
</dbReference>
<keyword evidence="9" id="KW-1185">Reference proteome</keyword>
<dbReference type="GO" id="GO:0006281">
    <property type="term" value="P:DNA repair"/>
    <property type="evidence" value="ECO:0007669"/>
    <property type="project" value="TreeGrafter"/>
</dbReference>